<dbReference type="Gene3D" id="3.30.470.30">
    <property type="entry name" value="DNA ligase/mRNA capping enzyme"/>
    <property type="match status" value="1"/>
</dbReference>
<protein>
    <submittedName>
        <fullName evidence="7">DNA ligase 4</fullName>
    </submittedName>
</protein>
<dbReference type="GO" id="GO:0006310">
    <property type="term" value="P:DNA recombination"/>
    <property type="evidence" value="ECO:0007669"/>
    <property type="project" value="InterPro"/>
</dbReference>
<evidence type="ECO:0000256" key="1">
    <source>
        <dbReference type="ARBA" id="ARBA00007572"/>
    </source>
</evidence>
<comment type="similarity">
    <text evidence="1">Belongs to the ATP-dependent DNA ligase family.</text>
</comment>
<dbReference type="InterPro" id="IPR012308">
    <property type="entry name" value="DNA_ligase_ATP-dep_N"/>
</dbReference>
<evidence type="ECO:0000313" key="8">
    <source>
        <dbReference type="Proteomes" id="UP001174694"/>
    </source>
</evidence>
<dbReference type="GO" id="GO:0005524">
    <property type="term" value="F:ATP binding"/>
    <property type="evidence" value="ECO:0007669"/>
    <property type="project" value="UniProtKB-KW"/>
</dbReference>
<sequence>MPFAFSYVCDLLQSLYDNQRAKSGQKTNASLVRDWFAGHRALLNRDDVDKAAVLSALLPEKRTDRVYAIQNASLRGIIGRAFGLGRSRIAQLARYDLPGGGQDLADCVEGILKETPNPSYEGEVTVEEIDKALHGIAASVRFSSPAVRSSRSLSARTPKSDVLGALYRRLSARDAKWFTRLVLKNYQPVKLEEWIVYSCCHPLLPEILKVQDEFTVALGLLREYRRNSGVVNGLLRKADITTQLRPVPGVKIGRQPWLKARSIKHCLDMGQGRMSCEKKYDGEYCQIHIDLSKGRNCIQIFSKSGKDSTSDRAALHSVIRTSLDIGKPSCKIKKACILEGELLVYSKKDRKILGFEKIRKHVSRSGAFIGTNMDSQAHEYEHLMIVYFDLLLVDDESLLSMKNSERFQRLSNLVRCETGHVELADRRIIDFSSRRAASQLRDAFASCITRREEGLVLKPDDPYFDFSEDQRRFSCCPIKLKKEYINKFGDVGDFAVIAARYDATKAKSYQIPNLRWTHFFIACLTNKEEVRRWKERPNFEAVNVVEVNEAIMKTLVQHGNLESVPYTEGNTGRIVVSIRPGVSQGKPPTVKFNNPPVFDMRCFSFQQEADNVNRVDCNDTISTEVNTAQWIIHGVPLADF</sequence>
<evidence type="ECO:0000256" key="5">
    <source>
        <dbReference type="ARBA" id="ARBA00023242"/>
    </source>
</evidence>
<evidence type="ECO:0000259" key="6">
    <source>
        <dbReference type="PROSITE" id="PS50160"/>
    </source>
</evidence>
<evidence type="ECO:0000256" key="2">
    <source>
        <dbReference type="ARBA" id="ARBA00022598"/>
    </source>
</evidence>
<accession>A0AA38RDQ1</accession>
<dbReference type="PROSITE" id="PS50160">
    <property type="entry name" value="DNA_LIGASE_A3"/>
    <property type="match status" value="1"/>
</dbReference>
<dbReference type="Pfam" id="PF04675">
    <property type="entry name" value="DNA_ligase_A_N"/>
    <property type="match status" value="1"/>
</dbReference>
<comment type="caution">
    <text evidence="7">The sequence shown here is derived from an EMBL/GenBank/DDBJ whole genome shotgun (WGS) entry which is preliminary data.</text>
</comment>
<name>A0AA38RDQ1_9PEZI</name>
<dbReference type="PANTHER" id="PTHR45997">
    <property type="entry name" value="DNA LIGASE 4"/>
    <property type="match status" value="1"/>
</dbReference>
<evidence type="ECO:0000256" key="3">
    <source>
        <dbReference type="ARBA" id="ARBA00022741"/>
    </source>
</evidence>
<keyword evidence="2 7" id="KW-0436">Ligase</keyword>
<gene>
    <name evidence="7" type="ORF">NKR23_g6386</name>
</gene>
<dbReference type="EMBL" id="JANBVO010000018">
    <property type="protein sequence ID" value="KAJ9143762.1"/>
    <property type="molecule type" value="Genomic_DNA"/>
</dbReference>
<dbReference type="GO" id="GO:0003910">
    <property type="term" value="F:DNA ligase (ATP) activity"/>
    <property type="evidence" value="ECO:0007669"/>
    <property type="project" value="InterPro"/>
</dbReference>
<dbReference type="CDD" id="cd08039">
    <property type="entry name" value="Adenylation_DNA_ligase_Fungal"/>
    <property type="match status" value="1"/>
</dbReference>
<organism evidence="7 8">
    <name type="scientific">Pleurostoma richardsiae</name>
    <dbReference type="NCBI Taxonomy" id="41990"/>
    <lineage>
        <taxon>Eukaryota</taxon>
        <taxon>Fungi</taxon>
        <taxon>Dikarya</taxon>
        <taxon>Ascomycota</taxon>
        <taxon>Pezizomycotina</taxon>
        <taxon>Sordariomycetes</taxon>
        <taxon>Sordariomycetidae</taxon>
        <taxon>Calosphaeriales</taxon>
        <taxon>Pleurostomataceae</taxon>
        <taxon>Pleurostoma</taxon>
    </lineage>
</organism>
<keyword evidence="5" id="KW-0539">Nucleus</keyword>
<dbReference type="InterPro" id="IPR012340">
    <property type="entry name" value="NA-bd_OB-fold"/>
</dbReference>
<dbReference type="GO" id="GO:0006297">
    <property type="term" value="P:nucleotide-excision repair, DNA gap filling"/>
    <property type="evidence" value="ECO:0007669"/>
    <property type="project" value="TreeGrafter"/>
</dbReference>
<dbReference type="Pfam" id="PF01068">
    <property type="entry name" value="DNA_ligase_A_M"/>
    <property type="match status" value="1"/>
</dbReference>
<dbReference type="Gene3D" id="2.40.50.140">
    <property type="entry name" value="Nucleic acid-binding proteins"/>
    <property type="match status" value="1"/>
</dbReference>
<dbReference type="AlphaFoldDB" id="A0AA38RDQ1"/>
<dbReference type="GO" id="GO:0032807">
    <property type="term" value="C:DNA ligase IV complex"/>
    <property type="evidence" value="ECO:0007669"/>
    <property type="project" value="TreeGrafter"/>
</dbReference>
<keyword evidence="4" id="KW-0067">ATP-binding</keyword>
<dbReference type="PANTHER" id="PTHR45997:SF2">
    <property type="entry name" value="ATP DEPENDENT DNA LIGASE DOMAIN PROTEIN (AFU_ORTHOLOGUE AFUA_5G02430)"/>
    <property type="match status" value="1"/>
</dbReference>
<evidence type="ECO:0000313" key="7">
    <source>
        <dbReference type="EMBL" id="KAJ9143762.1"/>
    </source>
</evidence>
<dbReference type="InterPro" id="IPR012310">
    <property type="entry name" value="DNA_ligase_ATP-dep_cent"/>
</dbReference>
<dbReference type="Gene3D" id="1.10.3260.10">
    <property type="entry name" value="DNA ligase, ATP-dependent, N-terminal domain"/>
    <property type="match status" value="1"/>
</dbReference>
<dbReference type="InterPro" id="IPR029710">
    <property type="entry name" value="LIG4"/>
</dbReference>
<dbReference type="SUPFAM" id="SSF56091">
    <property type="entry name" value="DNA ligase/mRNA capping enzyme, catalytic domain"/>
    <property type="match status" value="1"/>
</dbReference>
<dbReference type="Proteomes" id="UP001174694">
    <property type="component" value="Unassembled WGS sequence"/>
</dbReference>
<reference evidence="7" key="1">
    <citation type="submission" date="2022-07" db="EMBL/GenBank/DDBJ databases">
        <title>Fungi with potential for degradation of polypropylene.</title>
        <authorList>
            <person name="Gostincar C."/>
        </authorList>
    </citation>
    <scope>NUCLEOTIDE SEQUENCE</scope>
    <source>
        <strain evidence="7">EXF-13308</strain>
    </source>
</reference>
<keyword evidence="8" id="KW-1185">Reference proteome</keyword>
<dbReference type="GO" id="GO:0006303">
    <property type="term" value="P:double-strand break repair via nonhomologous end joining"/>
    <property type="evidence" value="ECO:0007669"/>
    <property type="project" value="TreeGrafter"/>
</dbReference>
<proteinExistence type="inferred from homology"/>
<evidence type="ECO:0000256" key="4">
    <source>
        <dbReference type="ARBA" id="ARBA00022840"/>
    </source>
</evidence>
<feature type="domain" description="ATP-dependent DNA ligase family profile" evidence="6">
    <location>
        <begin position="376"/>
        <end position="525"/>
    </location>
</feature>
<dbReference type="InterPro" id="IPR036599">
    <property type="entry name" value="DNA_ligase_N_sf"/>
</dbReference>
<keyword evidence="3" id="KW-0547">Nucleotide-binding</keyword>
<dbReference type="GO" id="GO:0003677">
    <property type="term" value="F:DNA binding"/>
    <property type="evidence" value="ECO:0007669"/>
    <property type="project" value="InterPro"/>
</dbReference>